<gene>
    <name evidence="1" type="primary">Hypp3131</name>
    <name evidence="1" type="ORF">BLAG_LOCUS19255</name>
</gene>
<organism evidence="1 2">
    <name type="scientific">Branchiostoma lanceolatum</name>
    <name type="common">Common lancelet</name>
    <name type="synonym">Amphioxus lanceolatum</name>
    <dbReference type="NCBI Taxonomy" id="7740"/>
    <lineage>
        <taxon>Eukaryota</taxon>
        <taxon>Metazoa</taxon>
        <taxon>Chordata</taxon>
        <taxon>Cephalochordata</taxon>
        <taxon>Leptocardii</taxon>
        <taxon>Amphioxiformes</taxon>
        <taxon>Branchiostomatidae</taxon>
        <taxon>Branchiostoma</taxon>
    </lineage>
</organism>
<evidence type="ECO:0000313" key="1">
    <source>
        <dbReference type="EMBL" id="CAH1265198.1"/>
    </source>
</evidence>
<name>A0A8K0EVW5_BRALA</name>
<dbReference type="PANTHER" id="PTHR34400">
    <property type="match status" value="1"/>
</dbReference>
<dbReference type="Proteomes" id="UP000838412">
    <property type="component" value="Chromosome 5"/>
</dbReference>
<proteinExistence type="predicted"/>
<reference evidence="1" key="1">
    <citation type="submission" date="2022-01" db="EMBL/GenBank/DDBJ databases">
        <authorList>
            <person name="Braso-Vives M."/>
        </authorList>
    </citation>
    <scope>NUCLEOTIDE SEQUENCE</scope>
</reference>
<dbReference type="PANTHER" id="PTHR34400:SF4">
    <property type="entry name" value="MEMBRANE PROTEIN"/>
    <property type="match status" value="1"/>
</dbReference>
<protein>
    <submittedName>
        <fullName evidence="1">Hypp3131 protein</fullName>
    </submittedName>
</protein>
<evidence type="ECO:0000313" key="2">
    <source>
        <dbReference type="Proteomes" id="UP000838412"/>
    </source>
</evidence>
<sequence length="453" mass="51313">MQDFPRLHFAGNFLADTATLNNDPRQFNIHTFNATLDPPCYLNYTFPHCDWNPNGSSDFRFVNCFVKKVCYKDGKCSKYDALVGKRIIGSDDNVAAKMTDLDPYFQMYTAQLWGLVVGVEGAFQGKFKTNTVRDVWQRCKDEDYSGDPGTSGYWSSVLTNVTWMEEATGSKFINELRNLRIASVEAKGRAYMALVRPSLENASSVWDPHTAEQVSRVEAVQRRAASLVPAARCSRRTNHALKLQTIACKTNYYRLSFFPRTIQEWNELEPSVAEAEFKITSTTAVLHQNSGAVHGWMPAMKLTISIFLFLGLVWLTNAGYPRLHFAGNFLANTATLNNDPRQFNIHTFDATRDPPCYLNYTFPHCNWNPQGSGDFRFVNCFVKKVCYKDGMCSKRDILVGKRIIGSDDTVAGKMTDLDPFFQMYTAQLWGLVVGVEGAFQGKFKTNTVRDVWQ</sequence>
<dbReference type="EMBL" id="OV696690">
    <property type="protein sequence ID" value="CAH1265198.1"/>
    <property type="molecule type" value="Genomic_DNA"/>
</dbReference>
<keyword evidence="2" id="KW-1185">Reference proteome</keyword>
<dbReference type="AlphaFoldDB" id="A0A8K0EVW5"/>
<accession>A0A8K0EVW5</accession>